<reference evidence="4 6" key="2">
    <citation type="submission" date="2019-03" db="EMBL/GenBank/DDBJ databases">
        <title>Genomic Encyclopedia of Type Strains, Phase IV (KMG-IV): sequencing the most valuable type-strain genomes for metagenomic binning, comparative biology and taxonomic classification.</title>
        <authorList>
            <person name="Goeker M."/>
        </authorList>
    </citation>
    <scope>NUCLEOTIDE SEQUENCE [LARGE SCALE GENOMIC DNA]</scope>
    <source>
        <strain evidence="4 6">DSM 20580</strain>
    </source>
</reference>
<evidence type="ECO:0000256" key="1">
    <source>
        <dbReference type="SAM" id="Coils"/>
    </source>
</evidence>
<sequence length="346" mass="41048">MKKFNYYLKKLLSWSPILRVTDDSKYNKIEKGSVEFRISFVSFTLGIVSYYFFTWKPKEGSKCFHKLNLYDVQKYNENIRKFEIQYDEYLEELKEKDTTNKKVEKEFLSRRISEIETIKGRTFNKFLAYIALFVFIVPLYISKMTISIPKLTTYNIICVLIMSYIIINLSLITYEFIKVKNVKRVTFHSIRKALKLDVENKYLAMLFYEWKHNENESILEVALIKNLEKYMCILIMSSIVIIVNSNFENVIREPAIQENLTLYKFNHIERESFHTFLTENNKKIDKLKNNILSDDYSRIIIISPKNDNKSDDFVKLIGLYTGGNEQVIEVKKSSNVNITDVILIKE</sequence>
<dbReference type="AlphaFoldDB" id="A0A8B4QA21"/>
<name>A0A8B4QA21_9BACL</name>
<dbReference type="Proteomes" id="UP000254330">
    <property type="component" value="Unassembled WGS sequence"/>
</dbReference>
<proteinExistence type="predicted"/>
<keyword evidence="1" id="KW-0175">Coiled coil</keyword>
<dbReference type="EMBL" id="SNZG01000046">
    <property type="protein sequence ID" value="TDR33935.1"/>
    <property type="molecule type" value="Genomic_DNA"/>
</dbReference>
<keyword evidence="2" id="KW-0472">Membrane</keyword>
<organism evidence="3 5">
    <name type="scientific">Kurthia zopfii</name>
    <dbReference type="NCBI Taxonomy" id="1650"/>
    <lineage>
        <taxon>Bacteria</taxon>
        <taxon>Bacillati</taxon>
        <taxon>Bacillota</taxon>
        <taxon>Bacilli</taxon>
        <taxon>Bacillales</taxon>
        <taxon>Caryophanaceae</taxon>
        <taxon>Kurthia</taxon>
    </lineage>
</organism>
<evidence type="ECO:0000313" key="6">
    <source>
        <dbReference type="Proteomes" id="UP000294641"/>
    </source>
</evidence>
<keyword evidence="2" id="KW-1133">Transmembrane helix</keyword>
<feature type="coiled-coil region" evidence="1">
    <location>
        <begin position="72"/>
        <end position="106"/>
    </location>
</feature>
<protein>
    <submittedName>
        <fullName evidence="3">Uncharacterized protein</fullName>
    </submittedName>
</protein>
<dbReference type="EMBL" id="UGNP01000001">
    <property type="protein sequence ID" value="STX09501.1"/>
    <property type="molecule type" value="Genomic_DNA"/>
</dbReference>
<dbReference type="Proteomes" id="UP000294641">
    <property type="component" value="Unassembled WGS sequence"/>
</dbReference>
<dbReference type="RefSeq" id="WP_109350718.1">
    <property type="nucleotide sequence ID" value="NZ_BJUE01000051.1"/>
</dbReference>
<evidence type="ECO:0000313" key="4">
    <source>
        <dbReference type="EMBL" id="TDR33935.1"/>
    </source>
</evidence>
<gene>
    <name evidence="4" type="ORF">DFR61_1463</name>
    <name evidence="3" type="ORF">NCTC10597_01177</name>
</gene>
<comment type="caution">
    <text evidence="3">The sequence shown here is derived from an EMBL/GenBank/DDBJ whole genome shotgun (WGS) entry which is preliminary data.</text>
</comment>
<feature type="transmembrane region" description="Helical" evidence="2">
    <location>
        <begin position="154"/>
        <end position="174"/>
    </location>
</feature>
<keyword evidence="2" id="KW-0812">Transmembrane</keyword>
<evidence type="ECO:0000313" key="5">
    <source>
        <dbReference type="Proteomes" id="UP000254330"/>
    </source>
</evidence>
<feature type="transmembrane region" description="Helical" evidence="2">
    <location>
        <begin position="126"/>
        <end position="142"/>
    </location>
</feature>
<accession>A0A8B4QA21</accession>
<keyword evidence="6" id="KW-1185">Reference proteome</keyword>
<dbReference type="OrthoDB" id="2973471at2"/>
<evidence type="ECO:0000313" key="3">
    <source>
        <dbReference type="EMBL" id="STX09501.1"/>
    </source>
</evidence>
<reference evidence="3 5" key="1">
    <citation type="submission" date="2018-06" db="EMBL/GenBank/DDBJ databases">
        <authorList>
            <consortium name="Pathogen Informatics"/>
            <person name="Doyle S."/>
        </authorList>
    </citation>
    <scope>NUCLEOTIDE SEQUENCE [LARGE SCALE GENOMIC DNA]</scope>
    <source>
        <strain evidence="3 5">NCTC10597</strain>
    </source>
</reference>
<evidence type="ECO:0000256" key="2">
    <source>
        <dbReference type="SAM" id="Phobius"/>
    </source>
</evidence>